<evidence type="ECO:0000256" key="1">
    <source>
        <dbReference type="SAM" id="Coils"/>
    </source>
</evidence>
<feature type="coiled-coil region" evidence="1">
    <location>
        <begin position="2"/>
        <end position="39"/>
    </location>
</feature>
<evidence type="ECO:0000313" key="2">
    <source>
        <dbReference type="EMBL" id="EMJ81660.1"/>
    </source>
</evidence>
<organism evidence="2 3">
    <name type="scientific">Leptospira borgpetersenii serovar Hardjo-bovis str. Sponselee</name>
    <dbReference type="NCBI Taxonomy" id="1303729"/>
    <lineage>
        <taxon>Bacteria</taxon>
        <taxon>Pseudomonadati</taxon>
        <taxon>Spirochaetota</taxon>
        <taxon>Spirochaetia</taxon>
        <taxon>Leptospirales</taxon>
        <taxon>Leptospiraceae</taxon>
        <taxon>Leptospira</taxon>
    </lineage>
</organism>
<dbReference type="AlphaFoldDB" id="M6C5Y7"/>
<comment type="caution">
    <text evidence="2">The sequence shown here is derived from an EMBL/GenBank/DDBJ whole genome shotgun (WGS) entry which is preliminary data.</text>
</comment>
<evidence type="ECO:0000313" key="3">
    <source>
        <dbReference type="Proteomes" id="UP000011873"/>
    </source>
</evidence>
<dbReference type="PATRIC" id="fig|1218567.3.peg.2107"/>
<gene>
    <name evidence="2" type="ORF">LEP1GSC016_1802</name>
</gene>
<proteinExistence type="predicted"/>
<dbReference type="Proteomes" id="UP000011873">
    <property type="component" value="Unassembled WGS sequence"/>
</dbReference>
<reference evidence="2 3" key="1">
    <citation type="submission" date="2013-01" db="EMBL/GenBank/DDBJ databases">
        <authorList>
            <person name="Harkins D.M."/>
            <person name="Durkin A.S."/>
            <person name="Brinkac L.M."/>
            <person name="Haft D.H."/>
            <person name="Selengut J.D."/>
            <person name="Sanka R."/>
            <person name="DePew J."/>
            <person name="Purushe J."/>
            <person name="Galloway R.L."/>
            <person name="Vinetz J.M."/>
            <person name="Sutton G.G."/>
            <person name="Nierman W.C."/>
            <person name="Fouts D.E."/>
        </authorList>
    </citation>
    <scope>NUCLEOTIDE SEQUENCE [LARGE SCALE GENOMIC DNA]</scope>
    <source>
        <strain evidence="2 3">Sponselee CDC</strain>
    </source>
</reference>
<protein>
    <recommendedName>
        <fullName evidence="4">PAS domain-containing protein</fullName>
    </recommendedName>
</protein>
<keyword evidence="1" id="KW-0175">Coiled coil</keyword>
<evidence type="ECO:0008006" key="4">
    <source>
        <dbReference type="Google" id="ProtNLM"/>
    </source>
</evidence>
<dbReference type="EMBL" id="ANMU01000080">
    <property type="protein sequence ID" value="EMJ81660.1"/>
    <property type="molecule type" value="Genomic_DNA"/>
</dbReference>
<name>M6C5Y7_LEPBO</name>
<accession>M6C5Y7</accession>
<sequence>MEEKVEERTRELLRSNEILREEIQEKNEARAALEKSQIRYMGLFEHLPVAIIEADYSQLKQILDSLPFDIQGDAFSDYAETHPDFVRLCFDSIQVIGVNQETVNLLRVESADAVYKNWKLFLVRITSRFSGEFCGRFVKNLIFTKSKSILGFTTIRG</sequence>